<feature type="non-terminal residue" evidence="1">
    <location>
        <position position="1"/>
    </location>
</feature>
<accession>A0A6J4LQG3</accession>
<evidence type="ECO:0000313" key="1">
    <source>
        <dbReference type="EMBL" id="CAA9337999.1"/>
    </source>
</evidence>
<name>A0A6J4LQG3_9BACT</name>
<proteinExistence type="predicted"/>
<dbReference type="AlphaFoldDB" id="A0A6J4LQG3"/>
<organism evidence="1">
    <name type="scientific">uncultured Gemmatimonadota bacterium</name>
    <dbReference type="NCBI Taxonomy" id="203437"/>
    <lineage>
        <taxon>Bacteria</taxon>
        <taxon>Pseudomonadati</taxon>
        <taxon>Gemmatimonadota</taxon>
        <taxon>environmental samples</taxon>
    </lineage>
</organism>
<dbReference type="EMBL" id="CADCTV010000519">
    <property type="protein sequence ID" value="CAA9337999.1"/>
    <property type="molecule type" value="Genomic_DNA"/>
</dbReference>
<gene>
    <name evidence="1" type="ORF">AVDCRST_MAG89-2484</name>
</gene>
<reference evidence="1" key="1">
    <citation type="submission" date="2020-02" db="EMBL/GenBank/DDBJ databases">
        <authorList>
            <person name="Meier V. D."/>
        </authorList>
    </citation>
    <scope>NUCLEOTIDE SEQUENCE</scope>
    <source>
        <strain evidence="1">AVDCRST_MAG89</strain>
    </source>
</reference>
<protein>
    <submittedName>
        <fullName evidence="1">Uncharacterized protein</fullName>
    </submittedName>
</protein>
<sequence length="52" mass="5700">RTLDAFTIDSLVNMLAVAGFRVDVSVRPIDANERPEAQAVEMPVEEAERLSA</sequence>